<dbReference type="InterPro" id="IPR052341">
    <property type="entry name" value="LOG_family_nucleotidases"/>
</dbReference>
<gene>
    <name evidence="1" type="ORF">IAC44_04980</name>
</gene>
<reference evidence="1" key="2">
    <citation type="journal article" date="2021" name="PeerJ">
        <title>Extensive microbial diversity within the chicken gut microbiome revealed by metagenomics and culture.</title>
        <authorList>
            <person name="Gilroy R."/>
            <person name="Ravi A."/>
            <person name="Getino M."/>
            <person name="Pursley I."/>
            <person name="Horton D.L."/>
            <person name="Alikhan N.F."/>
            <person name="Baker D."/>
            <person name="Gharbi K."/>
            <person name="Hall N."/>
            <person name="Watson M."/>
            <person name="Adriaenssens E.M."/>
            <person name="Foster-Nyarko E."/>
            <person name="Jarju S."/>
            <person name="Secka A."/>
            <person name="Antonio M."/>
            <person name="Oren A."/>
            <person name="Chaudhuri R.R."/>
            <person name="La Ragione R."/>
            <person name="Hildebrand F."/>
            <person name="Pallen M.J."/>
        </authorList>
    </citation>
    <scope>NUCLEOTIDE SEQUENCE</scope>
    <source>
        <strain evidence="1">1383</strain>
    </source>
</reference>
<sequence length="175" mass="18704">MATRRRTVSVLGPNQTRCNVDVYQFGQQLGRELVQAGYTVVCGGVQGFMEAVCKGARSADNYTYGCTVGILPGDTKEQANEYVDIVIPTGMGWARNQLIVNAADAIVSVAGGAGTLSELAYAWQSGKPVVCYTAFEGWTQRLADTQIDLNHKGVFKAAGSIPEILSFIRFGVSGK</sequence>
<dbReference type="Gene3D" id="3.40.50.450">
    <property type="match status" value="1"/>
</dbReference>
<comment type="caution">
    <text evidence="1">The sequence shown here is derived from an EMBL/GenBank/DDBJ whole genome shotgun (WGS) entry which is preliminary data.</text>
</comment>
<protein>
    <submittedName>
        <fullName evidence="1">TIGR00725 family protein</fullName>
    </submittedName>
</protein>
<dbReference type="Pfam" id="PF18306">
    <property type="entry name" value="LDcluster4"/>
    <property type="match status" value="1"/>
</dbReference>
<dbReference type="NCBIfam" id="TIGR00725">
    <property type="entry name" value="TIGR00725 family protein"/>
    <property type="match status" value="1"/>
</dbReference>
<organism evidence="1 2">
    <name type="scientific">Candidatus Merdimorpha stercoravium</name>
    <dbReference type="NCBI Taxonomy" id="2840863"/>
    <lineage>
        <taxon>Bacteria</taxon>
        <taxon>Pseudomonadati</taxon>
        <taxon>Bacteroidota</taxon>
        <taxon>Flavobacteriia</taxon>
        <taxon>Flavobacteriales</taxon>
        <taxon>Candidatus Merdimorpha</taxon>
    </lineage>
</organism>
<dbReference type="GO" id="GO:0005829">
    <property type="term" value="C:cytosol"/>
    <property type="evidence" value="ECO:0007669"/>
    <property type="project" value="TreeGrafter"/>
</dbReference>
<dbReference type="PANTHER" id="PTHR43393:SF3">
    <property type="entry name" value="LYSINE DECARBOXYLASE-LIKE PROTEIN"/>
    <property type="match status" value="1"/>
</dbReference>
<dbReference type="SUPFAM" id="SSF102405">
    <property type="entry name" value="MCP/YpsA-like"/>
    <property type="match status" value="1"/>
</dbReference>
<dbReference type="PANTHER" id="PTHR43393">
    <property type="entry name" value="CYTOKININ RIBOSIDE 5'-MONOPHOSPHATE PHOSPHORIBOHYDROLASE"/>
    <property type="match status" value="1"/>
</dbReference>
<dbReference type="EMBL" id="DVLY01000119">
    <property type="protein sequence ID" value="HIT98176.1"/>
    <property type="molecule type" value="Genomic_DNA"/>
</dbReference>
<accession>A0A9D1HA34</accession>
<proteinExistence type="predicted"/>
<dbReference type="InterPro" id="IPR005268">
    <property type="entry name" value="CHP00725"/>
</dbReference>
<evidence type="ECO:0000313" key="1">
    <source>
        <dbReference type="EMBL" id="HIT98176.1"/>
    </source>
</evidence>
<name>A0A9D1HA34_9FLAO</name>
<reference evidence="1" key="1">
    <citation type="submission" date="2020-10" db="EMBL/GenBank/DDBJ databases">
        <authorList>
            <person name="Gilroy R."/>
        </authorList>
    </citation>
    <scope>NUCLEOTIDE SEQUENCE</scope>
    <source>
        <strain evidence="1">1383</strain>
    </source>
</reference>
<evidence type="ECO:0000313" key="2">
    <source>
        <dbReference type="Proteomes" id="UP000824161"/>
    </source>
</evidence>
<dbReference type="AlphaFoldDB" id="A0A9D1HA34"/>
<dbReference type="InterPro" id="IPR041164">
    <property type="entry name" value="LDcluster4"/>
</dbReference>
<dbReference type="Proteomes" id="UP000824161">
    <property type="component" value="Unassembled WGS sequence"/>
</dbReference>